<evidence type="ECO:0000313" key="1">
    <source>
        <dbReference type="EMBL" id="MCC2164783.1"/>
    </source>
</evidence>
<organism evidence="1 2">
    <name type="scientific">Brotaphodocola catenula</name>
    <dbReference type="NCBI Taxonomy" id="2885361"/>
    <lineage>
        <taxon>Bacteria</taxon>
        <taxon>Bacillati</taxon>
        <taxon>Bacillota</taxon>
        <taxon>Clostridia</taxon>
        <taxon>Lachnospirales</taxon>
        <taxon>Lachnospiraceae</taxon>
        <taxon>Brotaphodocola</taxon>
    </lineage>
</organism>
<protein>
    <submittedName>
        <fullName evidence="1">Uncharacterized protein</fullName>
    </submittedName>
</protein>
<dbReference type="Proteomes" id="UP001198962">
    <property type="component" value="Unassembled WGS sequence"/>
</dbReference>
<comment type="caution">
    <text evidence="1">The sequence shown here is derived from an EMBL/GenBank/DDBJ whole genome shotgun (WGS) entry which is preliminary data.</text>
</comment>
<dbReference type="AlphaFoldDB" id="A0AAE3AS82"/>
<reference evidence="1" key="1">
    <citation type="submission" date="2021-10" db="EMBL/GenBank/DDBJ databases">
        <title>Anaerobic single-cell dispensing facilitates the cultivation of human gut bacteria.</title>
        <authorList>
            <person name="Afrizal A."/>
        </authorList>
    </citation>
    <scope>NUCLEOTIDE SEQUENCE</scope>
    <source>
        <strain evidence="1">CLA-AA-H274</strain>
    </source>
</reference>
<dbReference type="EMBL" id="JAJEPU010000019">
    <property type="protein sequence ID" value="MCC2164783.1"/>
    <property type="molecule type" value="Genomic_DNA"/>
</dbReference>
<sequence length="92" mass="10385">MLLPARMAVLNYLNKVKDASVDEIMNAMKSQYGNEGQFTKKMYLNHAMALEANGMCELTGYELDKNGELSMRFAINEAGRDAVNKYVPAKFR</sequence>
<proteinExistence type="predicted"/>
<evidence type="ECO:0000313" key="2">
    <source>
        <dbReference type="Proteomes" id="UP001198962"/>
    </source>
</evidence>
<accession>A0AAE3AS82</accession>
<name>A0AAE3AS82_9FIRM</name>
<dbReference type="RefSeq" id="WP_177977581.1">
    <property type="nucleotide sequence ID" value="NZ_JAJEPU010000019.1"/>
</dbReference>
<keyword evidence="2" id="KW-1185">Reference proteome</keyword>
<gene>
    <name evidence="1" type="ORF">LKD32_07800</name>
</gene>